<dbReference type="AlphaFoldDB" id="I0CEL0"/>
<sequence>MEYGYGGSTAPRRGNPMNTRTRTARHTLRQRTRTNRTTTQATRNTATGLPQPASTHLIAAGIHPTLARRYSGAFSRTITPTTTGQTTIKLRGRRTKTVPVKLYDQAAFTARLATYRPRNAGDARLFEQAAYRLAA</sequence>
<accession>I0CEL0</accession>
<dbReference type="EMBL" id="JQ340175">
    <property type="protein sequence ID" value="AFH75223.1"/>
    <property type="molecule type" value="Genomic_DNA"/>
</dbReference>
<protein>
    <submittedName>
        <fullName evidence="2">Uncharacterized protein</fullName>
    </submittedName>
</protein>
<proteinExistence type="predicted"/>
<feature type="compositionally biased region" description="Basic residues" evidence="1">
    <location>
        <begin position="22"/>
        <end position="34"/>
    </location>
</feature>
<gene>
    <name evidence="2" type="ORF">pCQ4.98c</name>
</gene>
<evidence type="ECO:0000256" key="1">
    <source>
        <dbReference type="SAM" id="MobiDB-lite"/>
    </source>
</evidence>
<geneLocation type="plasmid" evidence="2">
    <name>pCQ4</name>
</geneLocation>
<reference evidence="2" key="1">
    <citation type="submission" date="2011-12" db="EMBL/GenBank/DDBJ databases">
        <title>Complete nucleotide sequence of Streptomyces circular plasmid pCQ4.</title>
        <authorList>
            <person name="Cheng Q."/>
            <person name="Tian X."/>
            <person name="Qin Z."/>
        </authorList>
    </citation>
    <scope>NUCLEOTIDE SEQUENCE</scope>
    <source>
        <strain evidence="2">W75</strain>
        <plasmid evidence="2">pCQ4</plasmid>
    </source>
</reference>
<keyword evidence="2" id="KW-0614">Plasmid</keyword>
<organism evidence="2">
    <name type="scientific">Streptomyces sp. W75</name>
    <dbReference type="NCBI Taxonomy" id="1170711"/>
    <lineage>
        <taxon>Bacteria</taxon>
        <taxon>Bacillati</taxon>
        <taxon>Actinomycetota</taxon>
        <taxon>Actinomycetes</taxon>
        <taxon>Kitasatosporales</taxon>
        <taxon>Streptomycetaceae</taxon>
        <taxon>Streptomyces</taxon>
    </lineage>
</organism>
<evidence type="ECO:0000313" key="2">
    <source>
        <dbReference type="EMBL" id="AFH75223.1"/>
    </source>
</evidence>
<feature type="compositionally biased region" description="Low complexity" evidence="1">
    <location>
        <begin position="35"/>
        <end position="47"/>
    </location>
</feature>
<feature type="region of interest" description="Disordered" evidence="1">
    <location>
        <begin position="1"/>
        <end position="51"/>
    </location>
</feature>
<name>I0CEL0_9ACTN</name>